<organism evidence="1 2">
    <name type="scientific">Pelagimonas phthalicica</name>
    <dbReference type="NCBI Taxonomy" id="1037362"/>
    <lineage>
        <taxon>Bacteria</taxon>
        <taxon>Pseudomonadati</taxon>
        <taxon>Pseudomonadota</taxon>
        <taxon>Alphaproteobacteria</taxon>
        <taxon>Rhodobacterales</taxon>
        <taxon>Roseobacteraceae</taxon>
        <taxon>Pelagimonas</taxon>
    </lineage>
</organism>
<proteinExistence type="predicted"/>
<keyword evidence="2" id="KW-1185">Reference proteome</keyword>
<dbReference type="AlphaFoldDB" id="A0A238J8S8"/>
<evidence type="ECO:0000313" key="2">
    <source>
        <dbReference type="Proteomes" id="UP000225972"/>
    </source>
</evidence>
<dbReference type="Proteomes" id="UP000225972">
    <property type="component" value="Unassembled WGS sequence"/>
</dbReference>
<accession>A0A238J8S8</accession>
<dbReference type="EMBL" id="FXXP01000001">
    <property type="protein sequence ID" value="SMX26587.1"/>
    <property type="molecule type" value="Genomic_DNA"/>
</dbReference>
<protein>
    <submittedName>
        <fullName evidence="1">Uncharacterized protein</fullName>
    </submittedName>
</protein>
<gene>
    <name evidence="1" type="ORF">TRP8649_00671</name>
</gene>
<name>A0A238J8S8_9RHOB</name>
<dbReference type="OrthoDB" id="8609462at2"/>
<sequence length="155" mass="17982">MTEHTYFGLEVVNGRGVRSTDIACLPFADFWSQSVVGSTQALGHSNGEWLVYLHDWENFCELFIRTGQYRDTKDAAHSVWRYWEDDFTPKTYFGLEIIEGGLVRIADIAWLPFYEFWRDSTAQVGKGRTRNPHSQHIPLSEWEGFARSFIETGHN</sequence>
<evidence type="ECO:0000313" key="1">
    <source>
        <dbReference type="EMBL" id="SMX26587.1"/>
    </source>
</evidence>
<reference evidence="2" key="1">
    <citation type="submission" date="2017-05" db="EMBL/GenBank/DDBJ databases">
        <authorList>
            <person name="Rodrigo-Torres L."/>
            <person name="Arahal R. D."/>
            <person name="Lucena T."/>
        </authorList>
    </citation>
    <scope>NUCLEOTIDE SEQUENCE [LARGE SCALE GENOMIC DNA]</scope>
    <source>
        <strain evidence="2">CECT 8649</strain>
    </source>
</reference>
<dbReference type="RefSeq" id="WP_099242521.1">
    <property type="nucleotide sequence ID" value="NZ_FXXP01000001.1"/>
</dbReference>